<dbReference type="EMBL" id="BNAS01000002">
    <property type="protein sequence ID" value="GHH70059.1"/>
    <property type="molecule type" value="Genomic_DNA"/>
</dbReference>
<evidence type="ECO:0000313" key="3">
    <source>
        <dbReference type="Proteomes" id="UP000627369"/>
    </source>
</evidence>
<keyword evidence="3" id="KW-1185">Reference proteome</keyword>
<evidence type="ECO:0000256" key="1">
    <source>
        <dbReference type="SAM" id="MobiDB-lite"/>
    </source>
</evidence>
<organism evidence="2 3">
    <name type="scientific">Promicromonospora soli</name>
    <dbReference type="NCBI Taxonomy" id="2035533"/>
    <lineage>
        <taxon>Bacteria</taxon>
        <taxon>Bacillati</taxon>
        <taxon>Actinomycetota</taxon>
        <taxon>Actinomycetes</taxon>
        <taxon>Micrococcales</taxon>
        <taxon>Promicromonosporaceae</taxon>
        <taxon>Promicromonospora</taxon>
    </lineage>
</organism>
<dbReference type="AlphaFoldDB" id="A0A919KRQ3"/>
<reference evidence="2" key="2">
    <citation type="submission" date="2020-09" db="EMBL/GenBank/DDBJ databases">
        <authorList>
            <person name="Sun Q."/>
            <person name="Zhou Y."/>
        </authorList>
    </citation>
    <scope>NUCLEOTIDE SEQUENCE</scope>
    <source>
        <strain evidence="2">CGMCC 4.7398</strain>
    </source>
</reference>
<sequence length="60" mass="6560">MSARRAGHQQEGGERQDRRKHSDHSDDETTVHGPSNGDSRHNGTLPVRVVGVIVATFCPL</sequence>
<gene>
    <name evidence="2" type="ORF">GCM10017772_16070</name>
</gene>
<feature type="region of interest" description="Disordered" evidence="1">
    <location>
        <begin position="1"/>
        <end position="46"/>
    </location>
</feature>
<protein>
    <submittedName>
        <fullName evidence="2">Uncharacterized protein</fullName>
    </submittedName>
</protein>
<comment type="caution">
    <text evidence="2">The sequence shown here is derived from an EMBL/GenBank/DDBJ whole genome shotgun (WGS) entry which is preliminary data.</text>
</comment>
<proteinExistence type="predicted"/>
<accession>A0A919KRQ3</accession>
<dbReference type="Proteomes" id="UP000627369">
    <property type="component" value="Unassembled WGS sequence"/>
</dbReference>
<name>A0A919KRQ3_9MICO</name>
<reference evidence="2" key="1">
    <citation type="journal article" date="2014" name="Int. J. Syst. Evol. Microbiol.">
        <title>Complete genome sequence of Corynebacterium casei LMG S-19264T (=DSM 44701T), isolated from a smear-ripened cheese.</title>
        <authorList>
            <consortium name="US DOE Joint Genome Institute (JGI-PGF)"/>
            <person name="Walter F."/>
            <person name="Albersmeier A."/>
            <person name="Kalinowski J."/>
            <person name="Ruckert C."/>
        </authorList>
    </citation>
    <scope>NUCLEOTIDE SEQUENCE</scope>
    <source>
        <strain evidence="2">CGMCC 4.7398</strain>
    </source>
</reference>
<evidence type="ECO:0000313" key="2">
    <source>
        <dbReference type="EMBL" id="GHH70059.1"/>
    </source>
</evidence>